<comment type="caution">
    <text evidence="1">The sequence shown here is derived from an EMBL/GenBank/DDBJ whole genome shotgun (WGS) entry which is preliminary data.</text>
</comment>
<sequence>MDPNRREEFLLALEFLCSNADHWYEEGCNFAFQGWGRNPNQWVAIASWKSEDYLNKMRQTSWFQDAQQRMLDCCTEPMTMEQFNGMDHDRSVFDRYPVGASQVHMKTKTLEVNFL</sequence>
<organism evidence="1 2">
    <name type="scientific">Pseudomonas marginalis</name>
    <name type="common">Pseudomonas panacis</name>
    <dbReference type="NCBI Taxonomy" id="298"/>
    <lineage>
        <taxon>Bacteria</taxon>
        <taxon>Pseudomonadati</taxon>
        <taxon>Pseudomonadota</taxon>
        <taxon>Gammaproteobacteria</taxon>
        <taxon>Pseudomonadales</taxon>
        <taxon>Pseudomonadaceae</taxon>
        <taxon>Pseudomonas</taxon>
    </lineage>
</organism>
<proteinExistence type="predicted"/>
<reference evidence="1 2" key="1">
    <citation type="submission" date="2019-06" db="EMBL/GenBank/DDBJ databases">
        <title>Pseudomonas bimorpha sp. nov. isolated from bovine raw milk and skim milk concentrate.</title>
        <authorList>
            <person name="Hofmann K."/>
            <person name="Huptas C."/>
            <person name="Doll E."/>
            <person name="Scherer S."/>
            <person name="Wenning M."/>
        </authorList>
    </citation>
    <scope>NUCLEOTIDE SEQUENCE [LARGE SCALE GENOMIC DNA]</scope>
    <source>
        <strain evidence="1 2">DSM 13124</strain>
    </source>
</reference>
<dbReference type="Proteomes" id="UP000316123">
    <property type="component" value="Unassembled WGS sequence"/>
</dbReference>
<gene>
    <name evidence="1" type="ORF">FIV41_20525</name>
</gene>
<name>A0A9X9BQD0_PSEMA</name>
<protein>
    <recommendedName>
        <fullName evidence="3">ABM domain-containing protein</fullName>
    </recommendedName>
</protein>
<dbReference type="SUPFAM" id="SSF54909">
    <property type="entry name" value="Dimeric alpha+beta barrel"/>
    <property type="match status" value="1"/>
</dbReference>
<evidence type="ECO:0008006" key="3">
    <source>
        <dbReference type="Google" id="ProtNLM"/>
    </source>
</evidence>
<dbReference type="EMBL" id="VFEQ01000014">
    <property type="protein sequence ID" value="TWR56209.1"/>
    <property type="molecule type" value="Genomic_DNA"/>
</dbReference>
<dbReference type="InterPro" id="IPR011008">
    <property type="entry name" value="Dimeric_a/b-barrel"/>
</dbReference>
<dbReference type="OrthoDB" id="9156023at2"/>
<evidence type="ECO:0000313" key="1">
    <source>
        <dbReference type="EMBL" id="TWR56209.1"/>
    </source>
</evidence>
<dbReference type="Gene3D" id="3.30.70.100">
    <property type="match status" value="1"/>
</dbReference>
<dbReference type="AlphaFoldDB" id="A0A9X9BQD0"/>
<evidence type="ECO:0000313" key="2">
    <source>
        <dbReference type="Proteomes" id="UP000316123"/>
    </source>
</evidence>
<accession>A0A9X9BQD0</accession>